<evidence type="ECO:0000256" key="1">
    <source>
        <dbReference type="SAM" id="Phobius"/>
    </source>
</evidence>
<evidence type="ECO:0000313" key="3">
    <source>
        <dbReference type="Proteomes" id="UP001066276"/>
    </source>
</evidence>
<accession>A0AAV7SKT2</accession>
<name>A0AAV7SKT2_PLEWA</name>
<keyword evidence="1" id="KW-0472">Membrane</keyword>
<protein>
    <submittedName>
        <fullName evidence="2">Uncharacterized protein</fullName>
    </submittedName>
</protein>
<comment type="caution">
    <text evidence="2">The sequence shown here is derived from an EMBL/GenBank/DDBJ whole genome shotgun (WGS) entry which is preliminary data.</text>
</comment>
<organism evidence="2 3">
    <name type="scientific">Pleurodeles waltl</name>
    <name type="common">Iberian ribbed newt</name>
    <dbReference type="NCBI Taxonomy" id="8319"/>
    <lineage>
        <taxon>Eukaryota</taxon>
        <taxon>Metazoa</taxon>
        <taxon>Chordata</taxon>
        <taxon>Craniata</taxon>
        <taxon>Vertebrata</taxon>
        <taxon>Euteleostomi</taxon>
        <taxon>Amphibia</taxon>
        <taxon>Batrachia</taxon>
        <taxon>Caudata</taxon>
        <taxon>Salamandroidea</taxon>
        <taxon>Salamandridae</taxon>
        <taxon>Pleurodelinae</taxon>
        <taxon>Pleurodeles</taxon>
    </lineage>
</organism>
<proteinExistence type="predicted"/>
<dbReference type="Proteomes" id="UP001066276">
    <property type="component" value="Chromosome 4_2"/>
</dbReference>
<keyword evidence="3" id="KW-1185">Reference proteome</keyword>
<keyword evidence="1" id="KW-1133">Transmembrane helix</keyword>
<sequence>MIAGQRWQLEVDASPCLPHLQGDTCAVDWLQVDGGTVFGIEPAAIIAFIVVVALPRSGLCHMLRISLAAMLAGRLASQGSTS</sequence>
<dbReference type="EMBL" id="JANPWB010000008">
    <property type="protein sequence ID" value="KAJ1164693.1"/>
    <property type="molecule type" value="Genomic_DNA"/>
</dbReference>
<evidence type="ECO:0000313" key="2">
    <source>
        <dbReference type="EMBL" id="KAJ1164693.1"/>
    </source>
</evidence>
<keyword evidence="1" id="KW-0812">Transmembrane</keyword>
<dbReference type="AlphaFoldDB" id="A0AAV7SKT2"/>
<feature type="transmembrane region" description="Helical" evidence="1">
    <location>
        <begin position="36"/>
        <end position="54"/>
    </location>
</feature>
<reference evidence="2" key="1">
    <citation type="journal article" date="2022" name="bioRxiv">
        <title>Sequencing and chromosome-scale assembly of the giantPleurodeles waltlgenome.</title>
        <authorList>
            <person name="Brown T."/>
            <person name="Elewa A."/>
            <person name="Iarovenko S."/>
            <person name="Subramanian E."/>
            <person name="Araus A.J."/>
            <person name="Petzold A."/>
            <person name="Susuki M."/>
            <person name="Suzuki K.-i.T."/>
            <person name="Hayashi T."/>
            <person name="Toyoda A."/>
            <person name="Oliveira C."/>
            <person name="Osipova E."/>
            <person name="Leigh N.D."/>
            <person name="Simon A."/>
            <person name="Yun M.H."/>
        </authorList>
    </citation>
    <scope>NUCLEOTIDE SEQUENCE</scope>
    <source>
        <strain evidence="2">20211129_DDA</strain>
        <tissue evidence="2">Liver</tissue>
    </source>
</reference>
<gene>
    <name evidence="2" type="ORF">NDU88_005127</name>
</gene>